<evidence type="ECO:0000256" key="2">
    <source>
        <dbReference type="ARBA" id="ARBA00005426"/>
    </source>
</evidence>
<evidence type="ECO:0000256" key="1">
    <source>
        <dbReference type="ARBA" id="ARBA00005046"/>
    </source>
</evidence>
<dbReference type="UniPathway" id="UPA00344"/>
<dbReference type="Pfam" id="PF02391">
    <property type="entry name" value="MoaE"/>
    <property type="match status" value="1"/>
</dbReference>
<dbReference type="EC" id="2.8.1.12" evidence="3"/>
<accession>A0A239PTP4</accession>
<evidence type="ECO:0000256" key="5">
    <source>
        <dbReference type="ARBA" id="ARBA00023150"/>
    </source>
</evidence>
<name>A0A239PTP4_9PROT</name>
<comment type="catalytic activity">
    <reaction evidence="12">
        <text>2 [molybdopterin-synthase sulfur-carrier protein]-C-terminal-Gly-aminoethanethioate + cyclic pyranopterin phosphate + H2O = molybdopterin + 2 [molybdopterin-synthase sulfur-carrier protein]-C-terminal Gly-Gly + 2 H(+)</text>
        <dbReference type="Rhea" id="RHEA:26333"/>
        <dbReference type="Rhea" id="RHEA-COMP:12202"/>
        <dbReference type="Rhea" id="RHEA-COMP:19907"/>
        <dbReference type="ChEBI" id="CHEBI:15377"/>
        <dbReference type="ChEBI" id="CHEBI:15378"/>
        <dbReference type="ChEBI" id="CHEBI:58698"/>
        <dbReference type="ChEBI" id="CHEBI:59648"/>
        <dbReference type="ChEBI" id="CHEBI:90778"/>
        <dbReference type="ChEBI" id="CHEBI:232372"/>
        <dbReference type="EC" id="2.8.1.12"/>
    </reaction>
</comment>
<evidence type="ECO:0000313" key="14">
    <source>
        <dbReference type="EMBL" id="SNT73403.1"/>
    </source>
</evidence>
<evidence type="ECO:0000256" key="8">
    <source>
        <dbReference type="ARBA" id="ARBA00029745"/>
    </source>
</evidence>
<evidence type="ECO:0000256" key="11">
    <source>
        <dbReference type="ARBA" id="ARBA00032474"/>
    </source>
</evidence>
<evidence type="ECO:0000256" key="9">
    <source>
        <dbReference type="ARBA" id="ARBA00030407"/>
    </source>
</evidence>
<comment type="subunit">
    <text evidence="7">Heterotetramer of 2 MoaD subunits and 2 MoaE subunits. Also stable as homodimer. The enzyme changes between these two forms during catalysis.</text>
</comment>
<dbReference type="Proteomes" id="UP000198346">
    <property type="component" value="Unassembled WGS sequence"/>
</dbReference>
<dbReference type="PANTHER" id="PTHR23404">
    <property type="entry name" value="MOLYBDOPTERIN SYNTHASE RELATED"/>
    <property type="match status" value="1"/>
</dbReference>
<protein>
    <recommendedName>
        <fullName evidence="4">Molybdopterin synthase catalytic subunit</fullName>
        <ecNumber evidence="3">2.8.1.12</ecNumber>
    </recommendedName>
    <alternativeName>
        <fullName evidence="10">MPT synthase subunit 2</fullName>
    </alternativeName>
    <alternativeName>
        <fullName evidence="8">Molybdenum cofactor biosynthesis protein E</fullName>
    </alternativeName>
    <alternativeName>
        <fullName evidence="9">Molybdopterin-converting factor large subunit</fullName>
    </alternativeName>
    <alternativeName>
        <fullName evidence="11">Molybdopterin-converting factor subunit 2</fullName>
    </alternativeName>
</protein>
<dbReference type="GO" id="GO:0030366">
    <property type="term" value="F:molybdopterin synthase activity"/>
    <property type="evidence" value="ECO:0007669"/>
    <property type="project" value="UniProtKB-EC"/>
</dbReference>
<dbReference type="Gene3D" id="3.90.1170.40">
    <property type="entry name" value="Molybdopterin biosynthesis MoaE subunit"/>
    <property type="match status" value="1"/>
</dbReference>
<feature type="region of interest" description="Disordered" evidence="13">
    <location>
        <begin position="130"/>
        <end position="167"/>
    </location>
</feature>
<gene>
    <name evidence="14" type="ORF">SAMN06297382_1794</name>
</gene>
<feature type="compositionally biased region" description="Basic and acidic residues" evidence="13">
    <location>
        <begin position="139"/>
        <end position="152"/>
    </location>
</feature>
<sequence length="167" mass="18326">MDAEKVSIRISWTPFDPEAEAAHFRRRCARAGAIATFLGQVRGENGAVASLALEHYPGLTEAEIGRIAEQACARWPLEAVAIAHRVGVMAPGEPIVFVAAAAAHRRPAFEAVDFLMDYLKSEAPFWKKETGADGSARWIEPRAEDSRDKARWAPDASSQGAQRAWRK</sequence>
<dbReference type="CDD" id="cd00756">
    <property type="entry name" value="MoaE"/>
    <property type="match status" value="1"/>
</dbReference>
<reference evidence="14 15" key="1">
    <citation type="submission" date="2017-07" db="EMBL/GenBank/DDBJ databases">
        <authorList>
            <person name="Sun Z.S."/>
            <person name="Albrecht U."/>
            <person name="Echele G."/>
            <person name="Lee C.C."/>
        </authorList>
    </citation>
    <scope>NUCLEOTIDE SEQUENCE [LARGE SCALE GENOMIC DNA]</scope>
    <source>
        <strain evidence="14 15">CGMCC 1.12710</strain>
    </source>
</reference>
<evidence type="ECO:0000313" key="15">
    <source>
        <dbReference type="Proteomes" id="UP000198346"/>
    </source>
</evidence>
<evidence type="ECO:0000256" key="10">
    <source>
        <dbReference type="ARBA" id="ARBA00030781"/>
    </source>
</evidence>
<keyword evidence="15" id="KW-1185">Reference proteome</keyword>
<dbReference type="RefSeq" id="WP_234993340.1">
    <property type="nucleotide sequence ID" value="NZ_FZQA01000003.1"/>
</dbReference>
<dbReference type="EMBL" id="FZQA01000003">
    <property type="protein sequence ID" value="SNT73403.1"/>
    <property type="molecule type" value="Genomic_DNA"/>
</dbReference>
<dbReference type="InterPro" id="IPR036563">
    <property type="entry name" value="MoaE_sf"/>
</dbReference>
<evidence type="ECO:0000256" key="6">
    <source>
        <dbReference type="ARBA" id="ARBA00025448"/>
    </source>
</evidence>
<evidence type="ECO:0000256" key="12">
    <source>
        <dbReference type="ARBA" id="ARBA00049878"/>
    </source>
</evidence>
<dbReference type="InterPro" id="IPR003448">
    <property type="entry name" value="Mopterin_biosynth_MoaE"/>
</dbReference>
<evidence type="ECO:0000256" key="13">
    <source>
        <dbReference type="SAM" id="MobiDB-lite"/>
    </source>
</evidence>
<keyword evidence="5" id="KW-0501">Molybdenum cofactor biosynthesis</keyword>
<dbReference type="SUPFAM" id="SSF54690">
    <property type="entry name" value="Molybdopterin synthase subunit MoaE"/>
    <property type="match status" value="1"/>
</dbReference>
<comment type="function">
    <text evidence="6">Converts molybdopterin precursor Z into molybdopterin. This requires the incorporation of two sulfur atoms into precursor Z to generate a dithiolene group. The sulfur is provided by MoaD.</text>
</comment>
<comment type="similarity">
    <text evidence="2">Belongs to the MoaE family.</text>
</comment>
<proteinExistence type="inferred from homology"/>
<evidence type="ECO:0000256" key="7">
    <source>
        <dbReference type="ARBA" id="ARBA00026066"/>
    </source>
</evidence>
<dbReference type="GO" id="GO:0006777">
    <property type="term" value="P:Mo-molybdopterin cofactor biosynthetic process"/>
    <property type="evidence" value="ECO:0007669"/>
    <property type="project" value="UniProtKB-KW"/>
</dbReference>
<organism evidence="14 15">
    <name type="scientific">Amphiplicatus metriothermophilus</name>
    <dbReference type="NCBI Taxonomy" id="1519374"/>
    <lineage>
        <taxon>Bacteria</taxon>
        <taxon>Pseudomonadati</taxon>
        <taxon>Pseudomonadota</taxon>
        <taxon>Alphaproteobacteria</taxon>
        <taxon>Parvularculales</taxon>
        <taxon>Parvularculaceae</taxon>
        <taxon>Amphiplicatus</taxon>
    </lineage>
</organism>
<comment type="pathway">
    <text evidence="1">Cofactor biosynthesis; molybdopterin biosynthesis.</text>
</comment>
<dbReference type="AlphaFoldDB" id="A0A239PTP4"/>
<evidence type="ECO:0000256" key="3">
    <source>
        <dbReference type="ARBA" id="ARBA00011950"/>
    </source>
</evidence>
<evidence type="ECO:0000256" key="4">
    <source>
        <dbReference type="ARBA" id="ARBA00013858"/>
    </source>
</evidence>